<proteinExistence type="predicted"/>
<feature type="domain" description="DDE Tnp4" evidence="5">
    <location>
        <begin position="6"/>
        <end position="167"/>
    </location>
</feature>
<feature type="non-terminal residue" evidence="6">
    <location>
        <position position="1"/>
    </location>
</feature>
<dbReference type="AlphaFoldDB" id="A0A9N7RH27"/>
<keyword evidence="2" id="KW-0479">Metal-binding</keyword>
<dbReference type="Proteomes" id="UP001153555">
    <property type="component" value="Unassembled WGS sequence"/>
</dbReference>
<reference evidence="6" key="1">
    <citation type="submission" date="2019-12" db="EMBL/GenBank/DDBJ databases">
        <authorList>
            <person name="Scholes J."/>
        </authorList>
    </citation>
    <scope>NUCLEOTIDE SEQUENCE</scope>
</reference>
<evidence type="ECO:0000256" key="2">
    <source>
        <dbReference type="ARBA" id="ARBA00022723"/>
    </source>
</evidence>
<dbReference type="PANTHER" id="PTHR46250">
    <property type="entry name" value="MYB/SANT-LIKE DNA-BINDING DOMAIN PROTEIN-RELATED"/>
    <property type="match status" value="1"/>
</dbReference>
<evidence type="ECO:0000256" key="3">
    <source>
        <dbReference type="SAM" id="MobiDB-lite"/>
    </source>
</evidence>
<dbReference type="Pfam" id="PF13359">
    <property type="entry name" value="DDE_Tnp_4"/>
    <property type="match status" value="1"/>
</dbReference>
<feature type="domain" description="Myb/SANT-like" evidence="4">
    <location>
        <begin position="243"/>
        <end position="338"/>
    </location>
</feature>
<dbReference type="InterPro" id="IPR024752">
    <property type="entry name" value="Myb/SANT-like_dom"/>
</dbReference>
<keyword evidence="7" id="KW-1185">Reference proteome</keyword>
<dbReference type="PANTHER" id="PTHR46250:SF15">
    <property type="entry name" value="OS01G0523800 PROTEIN"/>
    <property type="match status" value="1"/>
</dbReference>
<evidence type="ECO:0000313" key="7">
    <source>
        <dbReference type="Proteomes" id="UP001153555"/>
    </source>
</evidence>
<evidence type="ECO:0000256" key="1">
    <source>
        <dbReference type="ARBA" id="ARBA00001968"/>
    </source>
</evidence>
<organism evidence="6 7">
    <name type="scientific">Striga hermonthica</name>
    <name type="common">Purple witchweed</name>
    <name type="synonym">Buchnera hermonthica</name>
    <dbReference type="NCBI Taxonomy" id="68872"/>
    <lineage>
        <taxon>Eukaryota</taxon>
        <taxon>Viridiplantae</taxon>
        <taxon>Streptophyta</taxon>
        <taxon>Embryophyta</taxon>
        <taxon>Tracheophyta</taxon>
        <taxon>Spermatophyta</taxon>
        <taxon>Magnoliopsida</taxon>
        <taxon>eudicotyledons</taxon>
        <taxon>Gunneridae</taxon>
        <taxon>Pentapetalae</taxon>
        <taxon>asterids</taxon>
        <taxon>lamiids</taxon>
        <taxon>Lamiales</taxon>
        <taxon>Orobanchaceae</taxon>
        <taxon>Buchnereae</taxon>
        <taxon>Striga</taxon>
    </lineage>
</organism>
<evidence type="ECO:0008006" key="8">
    <source>
        <dbReference type="Google" id="ProtNLM"/>
    </source>
</evidence>
<comment type="caution">
    <text evidence="6">The sequence shown here is derived from an EMBL/GenBank/DDBJ whole genome shotgun (WGS) entry which is preliminary data.</text>
</comment>
<evidence type="ECO:0000259" key="4">
    <source>
        <dbReference type="Pfam" id="PF12776"/>
    </source>
</evidence>
<sequence length="531" mass="60560">GCLGALDGTHIRVTVPEVDKPRYRTRKGEVAVNVLGVVDRNLNFVYVLCGWEGSAADCRVLKDAINRPNGFKIPRGNYYLCDNGYTNGEGFLCPYKSVRYHLKDWGEGRLTPQTPYEFFNMAHSKARNVVERSFGILKKKWAILRSPTFYDIKIQNRLIMACVLLHNFIRRELPVDPMEMMIGEDEQNEDSDEHDFSFIDCVESSDQWSEWRDTLAVSIVMMNSSGKMNPKPRKPRADKGRRSWSRREEEVLIAALKGIITSGWKSENGFKMGFLNVLEQELAKQLPGSDLRGMPHINSKIHVWKKDYGSLCTMLSRSGVGWNESDMMIDCTDEAWADCVKVDANARHMRHKSWPYYYDWIEIFGKDRATGHQAEDLFDAASNVNLSCHARSSSQPLDMDMNDVNIEIEEEVNETMSESTQPCSTATKKSVGRKRKSGQSVDPLCEIMKKYVENSSARLEEIAKRIGYDYDVSTGRKDVFSAVKEIEGLNLKEQLLVSKLLVKNTDELDLFFSLDPVSRAEYVRMKLAGNI</sequence>
<dbReference type="EMBL" id="CACSLK010027773">
    <property type="protein sequence ID" value="CAA0829211.1"/>
    <property type="molecule type" value="Genomic_DNA"/>
</dbReference>
<dbReference type="GO" id="GO:0046872">
    <property type="term" value="F:metal ion binding"/>
    <property type="evidence" value="ECO:0007669"/>
    <property type="project" value="UniProtKB-KW"/>
</dbReference>
<dbReference type="Pfam" id="PF12776">
    <property type="entry name" value="Myb_DNA-bind_3"/>
    <property type="match status" value="1"/>
</dbReference>
<accession>A0A9N7RH27</accession>
<gene>
    <name evidence="6" type="ORF">SHERM_24797</name>
</gene>
<protein>
    <recommendedName>
        <fullName evidence="8">Transposase</fullName>
    </recommendedName>
</protein>
<evidence type="ECO:0000313" key="6">
    <source>
        <dbReference type="EMBL" id="CAA0829211.1"/>
    </source>
</evidence>
<dbReference type="InterPro" id="IPR027806">
    <property type="entry name" value="HARBI1_dom"/>
</dbReference>
<evidence type="ECO:0000259" key="5">
    <source>
        <dbReference type="Pfam" id="PF13359"/>
    </source>
</evidence>
<comment type="cofactor">
    <cofactor evidence="1">
        <name>a divalent metal cation</name>
        <dbReference type="ChEBI" id="CHEBI:60240"/>
    </cofactor>
</comment>
<name>A0A9N7RH27_STRHE</name>
<dbReference type="OrthoDB" id="1414267at2759"/>
<feature type="region of interest" description="Disordered" evidence="3">
    <location>
        <begin position="413"/>
        <end position="435"/>
    </location>
</feature>